<dbReference type="InterPro" id="IPR051176">
    <property type="entry name" value="Cent_Immune-Sig_Mod"/>
</dbReference>
<feature type="compositionally biased region" description="Acidic residues" evidence="2">
    <location>
        <begin position="67"/>
        <end position="78"/>
    </location>
</feature>
<dbReference type="PANTHER" id="PTHR15715">
    <property type="entry name" value="CENTROSOMAL PROTEIN OF 170 KDA"/>
    <property type="match status" value="1"/>
</dbReference>
<evidence type="ECO:0000313" key="4">
    <source>
        <dbReference type="EMBL" id="CAL1568257.1"/>
    </source>
</evidence>
<evidence type="ECO:0000256" key="3">
    <source>
        <dbReference type="SAM" id="Phobius"/>
    </source>
</evidence>
<dbReference type="Proteomes" id="UP001497482">
    <property type="component" value="Chromosome 1"/>
</dbReference>
<proteinExistence type="predicted"/>
<reference evidence="4 5" key="1">
    <citation type="submission" date="2024-04" db="EMBL/GenBank/DDBJ databases">
        <authorList>
            <person name="Waldvogel A.-M."/>
            <person name="Schoenle A."/>
        </authorList>
    </citation>
    <scope>NUCLEOTIDE SEQUENCE [LARGE SCALE GENOMIC DNA]</scope>
</reference>
<keyword evidence="3" id="KW-0812">Transmembrane</keyword>
<dbReference type="GO" id="GO:0002080">
    <property type="term" value="C:acrosomal membrane"/>
    <property type="evidence" value="ECO:0007669"/>
    <property type="project" value="TreeGrafter"/>
</dbReference>
<evidence type="ECO:0008006" key="6">
    <source>
        <dbReference type="Google" id="ProtNLM"/>
    </source>
</evidence>
<dbReference type="Gene3D" id="1.20.5.1160">
    <property type="entry name" value="Vasodilator-stimulated phosphoprotein"/>
    <property type="match status" value="1"/>
</dbReference>
<feature type="transmembrane region" description="Helical" evidence="3">
    <location>
        <begin position="396"/>
        <end position="415"/>
    </location>
</feature>
<feature type="compositionally biased region" description="Basic and acidic residues" evidence="2">
    <location>
        <begin position="36"/>
        <end position="63"/>
    </location>
</feature>
<gene>
    <name evidence="4" type="ORF">KC01_LOCUS913</name>
</gene>
<dbReference type="GO" id="GO:0007338">
    <property type="term" value="P:single fertilization"/>
    <property type="evidence" value="ECO:0007669"/>
    <property type="project" value="TreeGrafter"/>
</dbReference>
<keyword evidence="5" id="KW-1185">Reference proteome</keyword>
<evidence type="ECO:0000256" key="1">
    <source>
        <dbReference type="SAM" id="Coils"/>
    </source>
</evidence>
<accession>A0AAV2IX60</accession>
<feature type="compositionally biased region" description="Acidic residues" evidence="2">
    <location>
        <begin position="143"/>
        <end position="160"/>
    </location>
</feature>
<sequence length="421" mass="48305">MDGFRLPPLIEEIVDPSGDLCELKEEKPIMLGEMLTAKERQSLDEKDMPMDEEKEVKEEKCEYTVETPEEEKSEEQEVEELKAQVVQQLLELEETREVSQRHEESFLELQGLLEDERLASAHQAETFTRQIQRLQAQLRSVQEEMDSLEEEKESEQEEAQEELRLAQEEVLLLQQAAEEAAAERENDIASLQEELCRVRAELQRLYVTTEEYELEITSLKAEISMKSQSPTTESQGDITSLKDEVHFLKDQHKSLTNDNKMLCHQVEHLQQEQRERHDEDVYLAVREEGSSNNKRENPLKPDAYITLHQSGPEHNEVPKDNIQTVSDLKEQLKRAEEMALKVQKECNSLKGELAELQQLYDISQRERASIEQELQKCKTQLQKLAGTKSKTEVEGWTLAVAAAAVAVAAIAALVIPSLTRS</sequence>
<dbReference type="PANTHER" id="PTHR15715:SF26">
    <property type="entry name" value="COILED-COIL DOMAIN-CONTAINING PROTEIN 136"/>
    <property type="match status" value="1"/>
</dbReference>
<feature type="region of interest" description="Disordered" evidence="2">
    <location>
        <begin position="142"/>
        <end position="162"/>
    </location>
</feature>
<name>A0AAV2IX60_KNICA</name>
<keyword evidence="3" id="KW-1133">Transmembrane helix</keyword>
<evidence type="ECO:0000256" key="2">
    <source>
        <dbReference type="SAM" id="MobiDB-lite"/>
    </source>
</evidence>
<protein>
    <recommendedName>
        <fullName evidence="6">Coiled-coil domain-containing protein 136</fullName>
    </recommendedName>
</protein>
<feature type="coiled-coil region" evidence="1">
    <location>
        <begin position="325"/>
        <end position="387"/>
    </location>
</feature>
<feature type="region of interest" description="Disordered" evidence="2">
    <location>
        <begin position="32"/>
        <end position="78"/>
    </location>
</feature>
<keyword evidence="3" id="KW-0472">Membrane</keyword>
<dbReference type="GO" id="GO:0001675">
    <property type="term" value="P:acrosome assembly"/>
    <property type="evidence" value="ECO:0007669"/>
    <property type="project" value="TreeGrafter"/>
</dbReference>
<organism evidence="4 5">
    <name type="scientific">Knipowitschia caucasica</name>
    <name type="common">Caucasian dwarf goby</name>
    <name type="synonym">Pomatoschistus caucasicus</name>
    <dbReference type="NCBI Taxonomy" id="637954"/>
    <lineage>
        <taxon>Eukaryota</taxon>
        <taxon>Metazoa</taxon>
        <taxon>Chordata</taxon>
        <taxon>Craniata</taxon>
        <taxon>Vertebrata</taxon>
        <taxon>Euteleostomi</taxon>
        <taxon>Actinopterygii</taxon>
        <taxon>Neopterygii</taxon>
        <taxon>Teleostei</taxon>
        <taxon>Neoteleostei</taxon>
        <taxon>Acanthomorphata</taxon>
        <taxon>Gobiaria</taxon>
        <taxon>Gobiiformes</taxon>
        <taxon>Gobioidei</taxon>
        <taxon>Gobiidae</taxon>
        <taxon>Gobiinae</taxon>
        <taxon>Knipowitschia</taxon>
    </lineage>
</organism>
<keyword evidence="1" id="KW-0175">Coiled coil</keyword>
<dbReference type="EMBL" id="OZ035823">
    <property type="protein sequence ID" value="CAL1568257.1"/>
    <property type="molecule type" value="Genomic_DNA"/>
</dbReference>
<dbReference type="AlphaFoldDB" id="A0AAV2IX60"/>
<evidence type="ECO:0000313" key="5">
    <source>
        <dbReference type="Proteomes" id="UP001497482"/>
    </source>
</evidence>